<reference evidence="1 2" key="2">
    <citation type="submission" date="2010-03" db="EMBL/GenBank/DDBJ databases">
        <authorList>
            <person name="Pajon A."/>
        </authorList>
    </citation>
    <scope>NUCLEOTIDE SEQUENCE [LARGE SCALE GENOMIC DNA]</scope>
    <source>
        <strain evidence="1 2">L2-14</strain>
    </source>
</reference>
<dbReference type="HOGENOM" id="CLU_3257436_0_0_9"/>
<gene>
    <name evidence="1" type="ORF">RTO_17070</name>
</gene>
<accession>D4M4W7</accession>
<dbReference type="KEGG" id="rto:RTO_17070"/>
<dbReference type="Proteomes" id="UP000008956">
    <property type="component" value="Chromosome"/>
</dbReference>
<sequence length="42" mass="5071">MTSYYDKWEENVTESNRKEQRRLGWKVTVGKYGGSYDKGLYF</sequence>
<organism evidence="1 2">
    <name type="scientific">[Ruminococcus] torques L2-14</name>
    <dbReference type="NCBI Taxonomy" id="657313"/>
    <lineage>
        <taxon>Bacteria</taxon>
        <taxon>Bacillati</taxon>
        <taxon>Bacillota</taxon>
        <taxon>Clostridia</taxon>
        <taxon>Lachnospirales</taxon>
        <taxon>Lachnospiraceae</taxon>
        <taxon>Mediterraneibacter</taxon>
    </lineage>
</organism>
<name>D4M4W7_9FIRM</name>
<dbReference type="EMBL" id="FP929055">
    <property type="protein sequence ID" value="CBL26279.1"/>
    <property type="molecule type" value="Genomic_DNA"/>
</dbReference>
<dbReference type="AlphaFoldDB" id="D4M4W7"/>
<reference evidence="1 2" key="1">
    <citation type="submission" date="2010-03" db="EMBL/GenBank/DDBJ databases">
        <title>The genome sequence of Ruminococcus torques L2-14.</title>
        <authorList>
            <consortium name="metaHIT consortium -- http://www.metahit.eu/"/>
            <person name="Pajon A."/>
            <person name="Turner K."/>
            <person name="Parkhill J."/>
            <person name="Duncan S."/>
            <person name="Flint H."/>
        </authorList>
    </citation>
    <scope>NUCLEOTIDE SEQUENCE [LARGE SCALE GENOMIC DNA]</scope>
    <source>
        <strain evidence="1 2">L2-14</strain>
    </source>
</reference>
<protein>
    <submittedName>
        <fullName evidence="1">Uncharacterized protein</fullName>
    </submittedName>
</protein>
<evidence type="ECO:0000313" key="2">
    <source>
        <dbReference type="Proteomes" id="UP000008956"/>
    </source>
</evidence>
<evidence type="ECO:0000313" key="1">
    <source>
        <dbReference type="EMBL" id="CBL26279.1"/>
    </source>
</evidence>
<proteinExistence type="predicted"/>
<dbReference type="PATRIC" id="fig|657313.3.peg.1504"/>